<dbReference type="SUPFAM" id="SSF51556">
    <property type="entry name" value="Metallo-dependent hydrolases"/>
    <property type="match status" value="1"/>
</dbReference>
<dbReference type="GO" id="GO:0046103">
    <property type="term" value="P:inosine biosynthetic process"/>
    <property type="evidence" value="ECO:0007669"/>
    <property type="project" value="TreeGrafter"/>
</dbReference>
<dbReference type="GO" id="GO:0006154">
    <property type="term" value="P:adenosine catabolic process"/>
    <property type="evidence" value="ECO:0007669"/>
    <property type="project" value="TreeGrafter"/>
</dbReference>
<dbReference type="GO" id="GO:0043103">
    <property type="term" value="P:hypoxanthine salvage"/>
    <property type="evidence" value="ECO:0007669"/>
    <property type="project" value="TreeGrafter"/>
</dbReference>
<dbReference type="OrthoDB" id="9779574at2"/>
<dbReference type="AlphaFoldDB" id="A0A1X7MRA4"/>
<dbReference type="GO" id="GO:0004000">
    <property type="term" value="F:adenosine deaminase activity"/>
    <property type="evidence" value="ECO:0007669"/>
    <property type="project" value="TreeGrafter"/>
</dbReference>
<dbReference type="GO" id="GO:0005829">
    <property type="term" value="C:cytosol"/>
    <property type="evidence" value="ECO:0007669"/>
    <property type="project" value="TreeGrafter"/>
</dbReference>
<evidence type="ECO:0000256" key="5">
    <source>
        <dbReference type="ARBA" id="ARBA00022801"/>
    </source>
</evidence>
<name>A0A1X7MRA4_9LACT</name>
<comment type="cofactor">
    <cofactor evidence="1">
        <name>Zn(2+)</name>
        <dbReference type="ChEBI" id="CHEBI:29105"/>
    </cofactor>
</comment>
<protein>
    <recommendedName>
        <fullName evidence="3">adenosine deaminase</fullName>
        <ecNumber evidence="3">3.5.4.4</ecNumber>
    </recommendedName>
</protein>
<evidence type="ECO:0000256" key="4">
    <source>
        <dbReference type="ARBA" id="ARBA00022723"/>
    </source>
</evidence>
<dbReference type="EMBL" id="FXBJ01000002">
    <property type="protein sequence ID" value="SMH27352.1"/>
    <property type="molecule type" value="Genomic_DNA"/>
</dbReference>
<gene>
    <name evidence="8" type="ORF">SAMN04488700_0624</name>
</gene>
<evidence type="ECO:0000259" key="7">
    <source>
        <dbReference type="Pfam" id="PF00962"/>
    </source>
</evidence>
<evidence type="ECO:0000256" key="1">
    <source>
        <dbReference type="ARBA" id="ARBA00001947"/>
    </source>
</evidence>
<keyword evidence="6" id="KW-0862">Zinc</keyword>
<proteinExistence type="inferred from homology"/>
<accession>A0A1X7MRA4</accession>
<evidence type="ECO:0000313" key="9">
    <source>
        <dbReference type="Proteomes" id="UP000193435"/>
    </source>
</evidence>
<dbReference type="PANTHER" id="PTHR11409:SF43">
    <property type="entry name" value="ADENOSINE DEAMINASE"/>
    <property type="match status" value="1"/>
</dbReference>
<evidence type="ECO:0000256" key="6">
    <source>
        <dbReference type="ARBA" id="ARBA00022833"/>
    </source>
</evidence>
<dbReference type="Pfam" id="PF00962">
    <property type="entry name" value="A_deaminase"/>
    <property type="match status" value="1"/>
</dbReference>
<dbReference type="InterPro" id="IPR001365">
    <property type="entry name" value="A_deaminase_dom"/>
</dbReference>
<dbReference type="NCBIfam" id="TIGR01430">
    <property type="entry name" value="aden_deam"/>
    <property type="match status" value="1"/>
</dbReference>
<dbReference type="GO" id="GO:0046872">
    <property type="term" value="F:metal ion binding"/>
    <property type="evidence" value="ECO:0007669"/>
    <property type="project" value="UniProtKB-KW"/>
</dbReference>
<dbReference type="Gene3D" id="3.20.20.140">
    <property type="entry name" value="Metal-dependent hydrolases"/>
    <property type="match status" value="1"/>
</dbReference>
<sequence length="334" mass="37310">MEEKIVHQLPKVELHCHLDGSVPMETLKKMAKKQQFDLALLDQIIAPAKCTNLVDYLKGFDIIHQLMQTYEQLEESAYATAKAAALENVRYMELRFAPLLHIEADLTVPEVIAAVSGGIRRAMEESTIVVNLLICGMRQHSNEDNLTMLSEVIKIKEELMVGFDMAGPEPDFANDHIEPLTTCAKENELQITLHSGECGCAHNVVQAIRLGAKRIGHGIAIQKNEAAQALCLEKETIIEMCPTSNIQTNAVKDWEDYPLVDFLEKGISCCINTDNRTVSNTTLTKEYMLLAEHTGISYPTMKLLNLNGLKGAFTTPELKGQLFKVMEEDYAPYM</sequence>
<dbReference type="Proteomes" id="UP000193435">
    <property type="component" value="Unassembled WGS sequence"/>
</dbReference>
<dbReference type="RefSeq" id="WP_085558904.1">
    <property type="nucleotide sequence ID" value="NZ_FOAH01000030.1"/>
</dbReference>
<organism evidence="8 9">
    <name type="scientific">Carnobacterium iners</name>
    <dbReference type="NCBI Taxonomy" id="1073423"/>
    <lineage>
        <taxon>Bacteria</taxon>
        <taxon>Bacillati</taxon>
        <taxon>Bacillota</taxon>
        <taxon>Bacilli</taxon>
        <taxon>Lactobacillales</taxon>
        <taxon>Carnobacteriaceae</taxon>
        <taxon>Carnobacterium</taxon>
    </lineage>
</organism>
<dbReference type="InterPro" id="IPR006330">
    <property type="entry name" value="Ado/ade_deaminase"/>
</dbReference>
<dbReference type="InterPro" id="IPR032466">
    <property type="entry name" value="Metal_Hydrolase"/>
</dbReference>
<reference evidence="8 9" key="1">
    <citation type="submission" date="2017-04" db="EMBL/GenBank/DDBJ databases">
        <authorList>
            <person name="Afonso C.L."/>
            <person name="Miller P.J."/>
            <person name="Scott M.A."/>
            <person name="Spackman E."/>
            <person name="Goraichik I."/>
            <person name="Dimitrov K.M."/>
            <person name="Suarez D.L."/>
            <person name="Swayne D.E."/>
        </authorList>
    </citation>
    <scope>NUCLEOTIDE SEQUENCE [LARGE SCALE GENOMIC DNA]</scope>
    <source>
        <strain evidence="8 9">LMG26642</strain>
    </source>
</reference>
<evidence type="ECO:0000313" key="8">
    <source>
        <dbReference type="EMBL" id="SMH27352.1"/>
    </source>
</evidence>
<dbReference type="EC" id="3.5.4.4" evidence="3"/>
<evidence type="ECO:0000256" key="3">
    <source>
        <dbReference type="ARBA" id="ARBA00012784"/>
    </source>
</evidence>
<keyword evidence="9" id="KW-1185">Reference proteome</keyword>
<dbReference type="PANTHER" id="PTHR11409">
    <property type="entry name" value="ADENOSINE DEAMINASE"/>
    <property type="match status" value="1"/>
</dbReference>
<keyword evidence="5" id="KW-0378">Hydrolase</keyword>
<evidence type="ECO:0000256" key="2">
    <source>
        <dbReference type="ARBA" id="ARBA00006676"/>
    </source>
</evidence>
<comment type="similarity">
    <text evidence="2">Belongs to the metallo-dependent hydrolases superfamily. Adenosine and AMP deaminases family.</text>
</comment>
<feature type="domain" description="Adenosine deaminase" evidence="7">
    <location>
        <begin position="10"/>
        <end position="323"/>
    </location>
</feature>
<dbReference type="STRING" id="1073423.SAMN04488700_0624"/>
<keyword evidence="4" id="KW-0479">Metal-binding</keyword>